<evidence type="ECO:0000313" key="4">
    <source>
        <dbReference type="EMBL" id="KAF7197580.1"/>
    </source>
</evidence>
<dbReference type="AlphaFoldDB" id="A0A8H6RTE2"/>
<proteinExistence type="inferred from homology"/>
<protein>
    <submittedName>
        <fullName evidence="4">Mevalonyl-coenzyme A hydratase sidH</fullName>
    </submittedName>
</protein>
<comment type="similarity">
    <text evidence="1 3">Belongs to the enoyl-CoA hydratase/isomerase family.</text>
</comment>
<dbReference type="CDD" id="cd06558">
    <property type="entry name" value="crotonase-like"/>
    <property type="match status" value="1"/>
</dbReference>
<dbReference type="Pfam" id="PF00378">
    <property type="entry name" value="ECH_1"/>
    <property type="match status" value="1"/>
</dbReference>
<keyword evidence="5" id="KW-1185">Reference proteome</keyword>
<accession>A0A8H6RTE2</accession>
<dbReference type="PANTHER" id="PTHR11941:SF158">
    <property type="entry name" value="ENOYL-COA HYDRATASE (AFU_ORTHOLOGUE AFUA_2G10650)"/>
    <property type="match status" value="1"/>
</dbReference>
<dbReference type="InterPro" id="IPR001753">
    <property type="entry name" value="Enoyl-CoA_hydra/iso"/>
</dbReference>
<dbReference type="GO" id="GO:0005739">
    <property type="term" value="C:mitochondrion"/>
    <property type="evidence" value="ECO:0007669"/>
    <property type="project" value="TreeGrafter"/>
</dbReference>
<name>A0A8H6RTE2_9PEZI</name>
<dbReference type="SUPFAM" id="SSF52096">
    <property type="entry name" value="ClpP/crotonase"/>
    <property type="match status" value="1"/>
</dbReference>
<dbReference type="PROSITE" id="PS00166">
    <property type="entry name" value="ENOYL_COA_HYDRATASE"/>
    <property type="match status" value="1"/>
</dbReference>
<dbReference type="OrthoDB" id="2139957at2759"/>
<dbReference type="GO" id="GO:0006635">
    <property type="term" value="P:fatty acid beta-oxidation"/>
    <property type="evidence" value="ECO:0007669"/>
    <property type="project" value="TreeGrafter"/>
</dbReference>
<gene>
    <name evidence="4" type="ORF">HII31_01083</name>
</gene>
<dbReference type="InterPro" id="IPR018376">
    <property type="entry name" value="Enoyl-CoA_hyd/isom_CS"/>
</dbReference>
<dbReference type="EMBL" id="JABCIY010000011">
    <property type="protein sequence ID" value="KAF7197580.1"/>
    <property type="molecule type" value="Genomic_DNA"/>
</dbReference>
<sequence>MSPPTFTHQPPPTSFLKLTYPASRVLMMTMSRPKSMNCTNRAALLEMTSVFHWFDSEPTLTVAILTGSGTKAFSTGADLKEWNRNVAEAVAAGKDTANLGPGNFPGVEALSNRRGKKPIIAAVNGLALGGGCENVLNCDIVIAAEHAKFGLVEVKRGLAAYSGALPRLIRIVGLQRASEFALTGKMIDAKKAYEWGIVNEVVSSEKLVERAVEWAKDIAELSPDSVICTRAMLREGWTTADVVEATNLTNAREWNELQKGENMQEGLKAFNERRKPNWKAPRL</sequence>
<dbReference type="Gene3D" id="3.90.226.10">
    <property type="entry name" value="2-enoyl-CoA Hydratase, Chain A, domain 1"/>
    <property type="match status" value="1"/>
</dbReference>
<evidence type="ECO:0000256" key="2">
    <source>
        <dbReference type="ARBA" id="ARBA00023026"/>
    </source>
</evidence>
<dbReference type="GO" id="GO:0003824">
    <property type="term" value="F:catalytic activity"/>
    <property type="evidence" value="ECO:0007669"/>
    <property type="project" value="InterPro"/>
</dbReference>
<comment type="caution">
    <text evidence="4">The sequence shown here is derived from an EMBL/GenBank/DDBJ whole genome shotgun (WGS) entry which is preliminary data.</text>
</comment>
<dbReference type="InterPro" id="IPR029045">
    <property type="entry name" value="ClpP/crotonase-like_dom_sf"/>
</dbReference>
<reference evidence="4" key="1">
    <citation type="submission" date="2020-04" db="EMBL/GenBank/DDBJ databases">
        <title>Draft genome resource of the tomato pathogen Pseudocercospora fuligena.</title>
        <authorList>
            <person name="Zaccaron A."/>
        </authorList>
    </citation>
    <scope>NUCLEOTIDE SEQUENCE</scope>
    <source>
        <strain evidence="4">PF001</strain>
    </source>
</reference>
<keyword evidence="2" id="KW-0843">Virulence</keyword>
<evidence type="ECO:0000313" key="5">
    <source>
        <dbReference type="Proteomes" id="UP000660729"/>
    </source>
</evidence>
<organism evidence="4 5">
    <name type="scientific">Pseudocercospora fuligena</name>
    <dbReference type="NCBI Taxonomy" id="685502"/>
    <lineage>
        <taxon>Eukaryota</taxon>
        <taxon>Fungi</taxon>
        <taxon>Dikarya</taxon>
        <taxon>Ascomycota</taxon>
        <taxon>Pezizomycotina</taxon>
        <taxon>Dothideomycetes</taxon>
        <taxon>Dothideomycetidae</taxon>
        <taxon>Mycosphaerellales</taxon>
        <taxon>Mycosphaerellaceae</taxon>
        <taxon>Pseudocercospora</taxon>
    </lineage>
</organism>
<dbReference type="PANTHER" id="PTHR11941">
    <property type="entry name" value="ENOYL-COA HYDRATASE-RELATED"/>
    <property type="match status" value="1"/>
</dbReference>
<evidence type="ECO:0000256" key="3">
    <source>
        <dbReference type="RuleBase" id="RU003707"/>
    </source>
</evidence>
<dbReference type="Proteomes" id="UP000660729">
    <property type="component" value="Unassembled WGS sequence"/>
</dbReference>
<evidence type="ECO:0000256" key="1">
    <source>
        <dbReference type="ARBA" id="ARBA00005254"/>
    </source>
</evidence>